<dbReference type="RefSeq" id="WP_157587965.1">
    <property type="nucleotide sequence ID" value="NZ_WPIN01000010.1"/>
</dbReference>
<dbReference type="Proteomes" id="UP000436006">
    <property type="component" value="Unassembled WGS sequence"/>
</dbReference>
<sequence>MVGTPQVVIHVTPEQFEKIIEDRLENAFQKHLSAKITKEQDPLELATIKKVCSFLHITRQTLHKMSKDTPEGAAMLVPRKVGRRLLYKWEEVLAVAKEYRRFKAA</sequence>
<keyword evidence="2" id="KW-1185">Reference proteome</keyword>
<proteinExistence type="predicted"/>
<accession>A0A7K1SHG5</accession>
<dbReference type="AlphaFoldDB" id="A0A7K1SHG5"/>
<evidence type="ECO:0008006" key="3">
    <source>
        <dbReference type="Google" id="ProtNLM"/>
    </source>
</evidence>
<comment type="caution">
    <text evidence="1">The sequence shown here is derived from an EMBL/GenBank/DDBJ whole genome shotgun (WGS) entry which is preliminary data.</text>
</comment>
<dbReference type="EMBL" id="WPIN01000010">
    <property type="protein sequence ID" value="MVM33249.1"/>
    <property type="molecule type" value="Genomic_DNA"/>
</dbReference>
<name>A0A7K1SHG5_9BACT</name>
<organism evidence="1 2">
    <name type="scientific">Spirosoma arboris</name>
    <dbReference type="NCBI Taxonomy" id="2682092"/>
    <lineage>
        <taxon>Bacteria</taxon>
        <taxon>Pseudomonadati</taxon>
        <taxon>Bacteroidota</taxon>
        <taxon>Cytophagia</taxon>
        <taxon>Cytophagales</taxon>
        <taxon>Cytophagaceae</taxon>
        <taxon>Spirosoma</taxon>
    </lineage>
</organism>
<reference evidence="1 2" key="1">
    <citation type="submission" date="2019-12" db="EMBL/GenBank/DDBJ databases">
        <title>Spirosoma sp. HMF4905 genome sequencing and assembly.</title>
        <authorList>
            <person name="Kang H."/>
            <person name="Cha I."/>
            <person name="Kim H."/>
            <person name="Joh K."/>
        </authorList>
    </citation>
    <scope>NUCLEOTIDE SEQUENCE [LARGE SCALE GENOMIC DNA]</scope>
    <source>
        <strain evidence="1 2">HMF4905</strain>
    </source>
</reference>
<evidence type="ECO:0000313" key="2">
    <source>
        <dbReference type="Proteomes" id="UP000436006"/>
    </source>
</evidence>
<evidence type="ECO:0000313" key="1">
    <source>
        <dbReference type="EMBL" id="MVM33249.1"/>
    </source>
</evidence>
<gene>
    <name evidence="1" type="ORF">GO755_24630</name>
</gene>
<protein>
    <recommendedName>
        <fullName evidence="3">Helix-turn-helix domain-containing protein</fullName>
    </recommendedName>
</protein>